<dbReference type="GO" id="GO:0006302">
    <property type="term" value="P:double-strand break repair"/>
    <property type="evidence" value="ECO:0007669"/>
    <property type="project" value="InterPro"/>
</dbReference>
<evidence type="ECO:0000256" key="1">
    <source>
        <dbReference type="ARBA" id="ARBA00006930"/>
    </source>
</evidence>
<reference evidence="7" key="1">
    <citation type="submission" date="2021-02" db="EMBL/GenBank/DDBJ databases">
        <title>Draft genome sequence of Microbispora sp. RL4-1S isolated from rice leaves in Thailand.</title>
        <authorList>
            <person name="Muangham S."/>
            <person name="Duangmal K."/>
        </authorList>
    </citation>
    <scope>NUCLEOTIDE SEQUENCE</scope>
    <source>
        <strain evidence="7">RL4-1S</strain>
    </source>
</reference>
<feature type="coiled-coil region" evidence="4">
    <location>
        <begin position="444"/>
        <end position="474"/>
    </location>
</feature>
<feature type="coiled-coil region" evidence="4">
    <location>
        <begin position="769"/>
        <end position="796"/>
    </location>
</feature>
<name>A0A941AJ11_9ACTN</name>
<proteinExistence type="inferred from homology"/>
<evidence type="ECO:0000313" key="7">
    <source>
        <dbReference type="EMBL" id="MBP2705746.1"/>
    </source>
</evidence>
<evidence type="ECO:0000256" key="2">
    <source>
        <dbReference type="ARBA" id="ARBA00011322"/>
    </source>
</evidence>
<gene>
    <name evidence="7" type="ORF">JOL79_18175</name>
</gene>
<comment type="caution">
    <text evidence="7">The sequence shown here is derived from an EMBL/GenBank/DDBJ whole genome shotgun (WGS) entry which is preliminary data.</text>
</comment>
<dbReference type="PANTHER" id="PTHR32114:SF2">
    <property type="entry name" value="ABC TRANSPORTER ABCH.3"/>
    <property type="match status" value="1"/>
</dbReference>
<dbReference type="Pfam" id="PF13476">
    <property type="entry name" value="AAA_23"/>
    <property type="match status" value="1"/>
</dbReference>
<organism evidence="7 8">
    <name type="scientific">Microbispora oryzae</name>
    <dbReference type="NCBI Taxonomy" id="2806554"/>
    <lineage>
        <taxon>Bacteria</taxon>
        <taxon>Bacillati</taxon>
        <taxon>Actinomycetota</taxon>
        <taxon>Actinomycetes</taxon>
        <taxon>Streptosporangiales</taxon>
        <taxon>Streptosporangiaceae</taxon>
        <taxon>Microbispora</taxon>
    </lineage>
</organism>
<evidence type="ECO:0000313" key="8">
    <source>
        <dbReference type="Proteomes" id="UP000674234"/>
    </source>
</evidence>
<dbReference type="Proteomes" id="UP000674234">
    <property type="component" value="Unassembled WGS sequence"/>
</dbReference>
<dbReference type="PANTHER" id="PTHR32114">
    <property type="entry name" value="ABC TRANSPORTER ABCH.3"/>
    <property type="match status" value="1"/>
</dbReference>
<sequence>MRLHRLRLTAFGSFAGTEEVNFDALGEAGLFLIHGQTGAGKTTVLDAVCYALYGRVPGRRDSARALRCDHAPPDRGPVVVLEATIRGRRLRVTRSPAWMRPKLRGDGLVEEKAKALVEELTDRWITRSTRSDEAGHLIGELLGMNADQFCQVAMLPQGDFAKFLRADGDDRRKLLERLFSVRVFTDLEGWLADLRTRTGRERQELAHRVDSVLDRMRGAAGDGLPLPEDDADPAAWSGAVTESARAVLDETVAGCEAAQTVLLAARARLRAGEELADRRGRHAAALARSRELDAAADERSDLEVMLDDAARADRVLPLLRQAGQRAEAAAKAGRLAADAVSRALPGEDAPGADRLATLERERRDEITRVRQALPEESRLREVREELDRTARTLASLTDEDRLLAERLATLPARRGDAENRLSRARVAAAAVPGLTAARDAALRLRETTRQAALLDAELERLAAAEAEALAAQAELPAALAAADGEARAAREAAARLPGLEAARGLAGERLEAARLRDALRAELEAAAQARRAAVDRAQDLRDRLQDVRLRRIEGMAAELAAGLVEGGPCAVCGSTDHPAPARAAVRAATADDEQAAQDEFDAAQRDREEAESAAAALSSALEAASARAAGRTAEEAAAALAETEAELADRRESAAREPVAAELAERLAADLDAARDRAAELASAITETRTRREAVLTERARVAATLDQGLFDTGVRGGAGDLESTDLDPANLGGMGRGGMALGGMGLGSADLGSPDPAGTDLEGADPEGTDLESAVEAAERRLERARALAAREDELAVEVAGLAAEHDETDGRARQVALDLAAARAHADGLAADKGRLSALIDAARGSDPTLAARIERLEDEATLVREAAEAVRAAAVADGEREAALGQAARAAREAGFAGVEDAEAAARPAADREEMARRLRELDAERASVEALLADPELTAAAAAPAPDLATLEREHAEAEREHGAGISARDRARDRLRQLTGLAAELEAALRAYRPADERHRLARRLAELTGGTSSDNRWHMRLSSFVLGERLRQVVEAANERLDRMSGGRYLLRHDLARSAGDRGRSGGGLGLRVLDAWTGVDRDPATLSGGESFIASLALALGLADVVTQEAGGAEIGTLFVDEGFGTLDDETLDDVLDILDGLREGGRAVGVVSHVAELRVRIPARLRVVKGRSGSSLSQR</sequence>
<feature type="domain" description="Rad50/SbcC-type AAA" evidence="6">
    <location>
        <begin position="5"/>
        <end position="178"/>
    </location>
</feature>
<evidence type="ECO:0000256" key="3">
    <source>
        <dbReference type="ARBA" id="ARBA00013368"/>
    </source>
</evidence>
<dbReference type="Pfam" id="PF13558">
    <property type="entry name" value="SbcC_Walker_B"/>
    <property type="match status" value="1"/>
</dbReference>
<feature type="coiled-coil region" evidence="4">
    <location>
        <begin position="512"/>
        <end position="550"/>
    </location>
</feature>
<protein>
    <recommendedName>
        <fullName evidence="3">Nuclease SbcCD subunit C</fullName>
    </recommendedName>
</protein>
<dbReference type="InterPro" id="IPR038729">
    <property type="entry name" value="Rad50/SbcC_AAA"/>
</dbReference>
<accession>A0A941AJ11</accession>
<dbReference type="AlphaFoldDB" id="A0A941AJ11"/>
<dbReference type="RefSeq" id="WP_210157022.1">
    <property type="nucleotide sequence ID" value="NZ_JAFCNB010000009.1"/>
</dbReference>
<feature type="region of interest" description="Disordered" evidence="5">
    <location>
        <begin position="582"/>
        <end position="616"/>
    </location>
</feature>
<comment type="subunit">
    <text evidence="2">Heterodimer of SbcC and SbcD.</text>
</comment>
<comment type="similarity">
    <text evidence="1">Belongs to the SMC family. SbcC subfamily.</text>
</comment>
<evidence type="ECO:0000256" key="5">
    <source>
        <dbReference type="SAM" id="MobiDB-lite"/>
    </source>
</evidence>
<keyword evidence="4" id="KW-0175">Coiled coil</keyword>
<evidence type="ECO:0000256" key="4">
    <source>
        <dbReference type="SAM" id="Coils"/>
    </source>
</evidence>
<dbReference type="Gene3D" id="3.40.50.300">
    <property type="entry name" value="P-loop containing nucleotide triphosphate hydrolases"/>
    <property type="match status" value="2"/>
</dbReference>
<evidence type="ECO:0000259" key="6">
    <source>
        <dbReference type="Pfam" id="PF13476"/>
    </source>
</evidence>
<keyword evidence="8" id="KW-1185">Reference proteome</keyword>
<dbReference type="EMBL" id="JAFCNB010000009">
    <property type="protein sequence ID" value="MBP2705746.1"/>
    <property type="molecule type" value="Genomic_DNA"/>
</dbReference>
<dbReference type="SUPFAM" id="SSF52540">
    <property type="entry name" value="P-loop containing nucleoside triphosphate hydrolases"/>
    <property type="match status" value="1"/>
</dbReference>
<dbReference type="InterPro" id="IPR027417">
    <property type="entry name" value="P-loop_NTPase"/>
</dbReference>
<dbReference type="GO" id="GO:0016887">
    <property type="term" value="F:ATP hydrolysis activity"/>
    <property type="evidence" value="ECO:0007669"/>
    <property type="project" value="InterPro"/>
</dbReference>
<feature type="region of interest" description="Disordered" evidence="5">
    <location>
        <begin position="748"/>
        <end position="769"/>
    </location>
</feature>
<feature type="compositionally biased region" description="Acidic residues" evidence="5">
    <location>
        <begin position="590"/>
        <end position="601"/>
    </location>
</feature>